<feature type="signal peptide" evidence="2">
    <location>
        <begin position="1"/>
        <end position="20"/>
    </location>
</feature>
<name>D8Q866_SCHCM</name>
<dbReference type="VEuPathDB" id="FungiDB:SCHCODRAFT_02506670"/>
<dbReference type="AlphaFoldDB" id="D8Q866"/>
<keyword evidence="5" id="KW-1185">Reference proteome</keyword>
<sequence length="234" mass="24031">MPALPLILATAIALTLKASAQTVADPWGQCGGTGWSGATTCPSGYTCTVSSEYYSQCIPGSGGGGSGGGSGTATTTAAGGSATLVPGYSFIRAVQAPNFHKYLQSEILETASDAVLGEPADAAQFEITGGQLVQHASAAPLYATVEAPASAETKKLKVTWSASKDTLGTFVFQGDSVEWSSPSVKRQQNNAWLVCEDTEGHKDVYINLGPYSYQTPEGCVDQTIHGYTGSTATA</sequence>
<dbReference type="PROSITE" id="PS00562">
    <property type="entry name" value="CBM1_1"/>
    <property type="match status" value="1"/>
</dbReference>
<dbReference type="eggNOG" id="ENOG502S1FJ">
    <property type="taxonomic scope" value="Eukaryota"/>
</dbReference>
<dbReference type="SUPFAM" id="SSF57180">
    <property type="entry name" value="Cellulose-binding domain"/>
    <property type="match status" value="1"/>
</dbReference>
<proteinExistence type="predicted"/>
<evidence type="ECO:0000259" key="3">
    <source>
        <dbReference type="PROSITE" id="PS51164"/>
    </source>
</evidence>
<dbReference type="GO" id="GO:0030248">
    <property type="term" value="F:cellulose binding"/>
    <property type="evidence" value="ECO:0007669"/>
    <property type="project" value="InterPro"/>
</dbReference>
<evidence type="ECO:0000313" key="4">
    <source>
        <dbReference type="EMBL" id="EFI96551.1"/>
    </source>
</evidence>
<dbReference type="OMA" id="AWYVCTG"/>
<evidence type="ECO:0000313" key="5">
    <source>
        <dbReference type="Proteomes" id="UP000007431"/>
    </source>
</evidence>
<dbReference type="KEGG" id="scm:SCHCO_02506670"/>
<dbReference type="GO" id="GO:0005975">
    <property type="term" value="P:carbohydrate metabolic process"/>
    <property type="evidence" value="ECO:0007669"/>
    <property type="project" value="InterPro"/>
</dbReference>
<dbReference type="PROSITE" id="PS51164">
    <property type="entry name" value="CBM1_2"/>
    <property type="match status" value="1"/>
</dbReference>
<reference evidence="4 5" key="1">
    <citation type="journal article" date="2010" name="Nat. Biotechnol.">
        <title>Genome sequence of the model mushroom Schizophyllum commune.</title>
        <authorList>
            <person name="Ohm R.A."/>
            <person name="de Jong J.F."/>
            <person name="Lugones L.G."/>
            <person name="Aerts A."/>
            <person name="Kothe E."/>
            <person name="Stajich J.E."/>
            <person name="de Vries R.P."/>
            <person name="Record E."/>
            <person name="Levasseur A."/>
            <person name="Baker S.E."/>
            <person name="Bartholomew K.A."/>
            <person name="Coutinho P.M."/>
            <person name="Erdmann S."/>
            <person name="Fowler T.J."/>
            <person name="Gathman A.C."/>
            <person name="Lombard V."/>
            <person name="Henrissat B."/>
            <person name="Knabe N."/>
            <person name="Kuees U."/>
            <person name="Lilly W.W."/>
            <person name="Lindquist E."/>
            <person name="Lucas S."/>
            <person name="Magnuson J.K."/>
            <person name="Piumi F."/>
            <person name="Raudaskoski M."/>
            <person name="Salamov A."/>
            <person name="Schmutz J."/>
            <person name="Schwarze F.W.M.R."/>
            <person name="vanKuyk P.A."/>
            <person name="Horton J.S."/>
            <person name="Grigoriev I.V."/>
            <person name="Woesten H.A.B."/>
        </authorList>
    </citation>
    <scope>NUCLEOTIDE SEQUENCE [LARGE SCALE GENOMIC DNA]</scope>
    <source>
        <strain evidence="5">H4-8 / FGSC 9210</strain>
    </source>
</reference>
<dbReference type="InParanoid" id="D8Q866"/>
<evidence type="ECO:0000256" key="1">
    <source>
        <dbReference type="ARBA" id="ARBA00022729"/>
    </source>
</evidence>
<dbReference type="Proteomes" id="UP000007431">
    <property type="component" value="Unassembled WGS sequence"/>
</dbReference>
<feature type="domain" description="CBM1" evidence="3">
    <location>
        <begin position="22"/>
        <end position="58"/>
    </location>
</feature>
<accession>D8Q866</accession>
<dbReference type="InterPro" id="IPR000254">
    <property type="entry name" value="CBD"/>
</dbReference>
<dbReference type="STRING" id="578458.D8Q866"/>
<dbReference type="InterPro" id="IPR035971">
    <property type="entry name" value="CBD_sf"/>
</dbReference>
<dbReference type="EMBL" id="GL377307">
    <property type="protein sequence ID" value="EFI96551.1"/>
    <property type="molecule type" value="Genomic_DNA"/>
</dbReference>
<gene>
    <name evidence="4" type="ORF">SCHCODRAFT_16216</name>
</gene>
<dbReference type="SMART" id="SM00236">
    <property type="entry name" value="fCBD"/>
    <property type="match status" value="1"/>
</dbReference>
<organism evidence="5">
    <name type="scientific">Schizophyllum commune (strain H4-8 / FGSC 9210)</name>
    <name type="common">Split gill fungus</name>
    <dbReference type="NCBI Taxonomy" id="578458"/>
    <lineage>
        <taxon>Eukaryota</taxon>
        <taxon>Fungi</taxon>
        <taxon>Dikarya</taxon>
        <taxon>Basidiomycota</taxon>
        <taxon>Agaricomycotina</taxon>
        <taxon>Agaricomycetes</taxon>
        <taxon>Agaricomycetidae</taxon>
        <taxon>Agaricales</taxon>
        <taxon>Schizophyllaceae</taxon>
        <taxon>Schizophyllum</taxon>
    </lineage>
</organism>
<evidence type="ECO:0000256" key="2">
    <source>
        <dbReference type="SAM" id="SignalP"/>
    </source>
</evidence>
<dbReference type="RefSeq" id="XP_003031454.1">
    <property type="nucleotide sequence ID" value="XM_003031408.1"/>
</dbReference>
<dbReference type="OrthoDB" id="2119228at2759"/>
<dbReference type="GeneID" id="9586864"/>
<keyword evidence="1 2" id="KW-0732">Signal</keyword>
<dbReference type="Pfam" id="PF00734">
    <property type="entry name" value="CBM_1"/>
    <property type="match status" value="1"/>
</dbReference>
<dbReference type="GO" id="GO:0005576">
    <property type="term" value="C:extracellular region"/>
    <property type="evidence" value="ECO:0007669"/>
    <property type="project" value="InterPro"/>
</dbReference>
<dbReference type="HOGENOM" id="CLU_066055_0_0_1"/>
<feature type="chain" id="PRO_5003120648" evidence="2">
    <location>
        <begin position="21"/>
        <end position="234"/>
    </location>
</feature>
<protein>
    <submittedName>
        <fullName evidence="4">Carbohydrate-binding module family 1 protein</fullName>
    </submittedName>
</protein>